<dbReference type="InterPro" id="IPR045093">
    <property type="entry name" value="Cullin"/>
</dbReference>
<feature type="region of interest" description="Disordered" evidence="8">
    <location>
        <begin position="373"/>
        <end position="392"/>
    </location>
</feature>
<evidence type="ECO:0000259" key="9">
    <source>
        <dbReference type="PROSITE" id="PS50069"/>
    </source>
</evidence>
<dbReference type="GO" id="GO:0031625">
    <property type="term" value="F:ubiquitin protein ligase binding"/>
    <property type="evidence" value="ECO:0007669"/>
    <property type="project" value="InterPro"/>
</dbReference>
<dbReference type="FunFam" id="1.10.10.10:FF:000014">
    <property type="entry name" value="Cullin 1"/>
    <property type="match status" value="1"/>
</dbReference>
<dbReference type="Pfam" id="PF26557">
    <property type="entry name" value="Cullin_AB"/>
    <property type="match status" value="1"/>
</dbReference>
<accession>A0A2S4KKT5</accession>
<dbReference type="GO" id="GO:0019752">
    <property type="term" value="P:carboxylic acid metabolic process"/>
    <property type="evidence" value="ECO:0007669"/>
    <property type="project" value="UniProtKB-ARBA"/>
</dbReference>
<protein>
    <submittedName>
        <fullName evidence="10">Cullin-3</fullName>
    </submittedName>
</protein>
<comment type="similarity">
    <text evidence="1 6 7">Belongs to the cullin family.</text>
</comment>
<comment type="caution">
    <text evidence="10">The sequence shown here is derived from an EMBL/GenBank/DDBJ whole genome shotgun (WGS) entry which is preliminary data.</text>
</comment>
<feature type="domain" description="Cullin family profile" evidence="9">
    <location>
        <begin position="447"/>
        <end position="701"/>
    </location>
</feature>
<keyword evidence="4" id="KW-0479">Metal-binding</keyword>
<dbReference type="Gene3D" id="1.20.1310.10">
    <property type="entry name" value="Cullin Repeats"/>
    <property type="match status" value="4"/>
</dbReference>
<dbReference type="GO" id="GO:0046872">
    <property type="term" value="F:metal ion binding"/>
    <property type="evidence" value="ECO:0007669"/>
    <property type="project" value="UniProtKB-KW"/>
</dbReference>
<evidence type="ECO:0000256" key="2">
    <source>
        <dbReference type="ARBA" id="ARBA00010211"/>
    </source>
</evidence>
<evidence type="ECO:0000256" key="5">
    <source>
        <dbReference type="ARBA" id="ARBA00022843"/>
    </source>
</evidence>
<proteinExistence type="inferred from homology"/>
<dbReference type="SUPFAM" id="SSF75632">
    <property type="entry name" value="Cullin homology domain"/>
    <property type="match status" value="1"/>
</dbReference>
<dbReference type="EMBL" id="PKSG01001136">
    <property type="protein sequence ID" value="POR30836.1"/>
    <property type="molecule type" value="Genomic_DNA"/>
</dbReference>
<dbReference type="FunFam" id="1.20.1310.10:FF:000002">
    <property type="entry name" value="cullin-3 isoform X1"/>
    <property type="match status" value="1"/>
</dbReference>
<dbReference type="Pfam" id="PF00888">
    <property type="entry name" value="Cullin"/>
    <property type="match status" value="1"/>
</dbReference>
<feature type="region of interest" description="Disordered" evidence="8">
    <location>
        <begin position="839"/>
        <end position="876"/>
    </location>
</feature>
<dbReference type="OrthoDB" id="27073at2759"/>
<evidence type="ECO:0000256" key="1">
    <source>
        <dbReference type="ARBA" id="ARBA00006019"/>
    </source>
</evidence>
<evidence type="ECO:0000256" key="6">
    <source>
        <dbReference type="PROSITE-ProRule" id="PRU00330"/>
    </source>
</evidence>
<dbReference type="Pfam" id="PF01557">
    <property type="entry name" value="FAA_hydrolase"/>
    <property type="match status" value="1"/>
</dbReference>
<dbReference type="PROSITE" id="PS50069">
    <property type="entry name" value="CULLIN_2"/>
    <property type="match status" value="1"/>
</dbReference>
<name>A0A2S4KKT5_9HYPO</name>
<dbReference type="InterPro" id="IPR016158">
    <property type="entry name" value="Cullin_homology"/>
</dbReference>
<dbReference type="Gene3D" id="3.30.230.130">
    <property type="entry name" value="Cullin, Chain C, Domain 2"/>
    <property type="match status" value="1"/>
</dbReference>
<dbReference type="InterPro" id="IPR019559">
    <property type="entry name" value="Cullin_neddylation_domain"/>
</dbReference>
<gene>
    <name evidence="10" type="ORF">TPAR_08923</name>
</gene>
<dbReference type="PANTHER" id="PTHR11932">
    <property type="entry name" value="CULLIN"/>
    <property type="match status" value="1"/>
</dbReference>
<evidence type="ECO:0000256" key="3">
    <source>
        <dbReference type="ARBA" id="ARBA00022499"/>
    </source>
</evidence>
<evidence type="ECO:0000256" key="7">
    <source>
        <dbReference type="RuleBase" id="RU003829"/>
    </source>
</evidence>
<dbReference type="InterPro" id="IPR036388">
    <property type="entry name" value="WH-like_DNA-bd_sf"/>
</dbReference>
<dbReference type="AlphaFoldDB" id="A0A2S4KKT5"/>
<dbReference type="SUPFAM" id="SSF56529">
    <property type="entry name" value="FAH"/>
    <property type="match status" value="1"/>
</dbReference>
<dbReference type="FunFam" id="3.90.850.10:FF:000003">
    <property type="entry name" value="Fumarylacetoacetate hydrolase domain-containing 1"/>
    <property type="match status" value="1"/>
</dbReference>
<feature type="compositionally biased region" description="Gly residues" evidence="8">
    <location>
        <begin position="1"/>
        <end position="12"/>
    </location>
</feature>
<dbReference type="Pfam" id="PF10557">
    <property type="entry name" value="Cullin_Nedd8"/>
    <property type="match status" value="1"/>
</dbReference>
<dbReference type="InterPro" id="IPR036317">
    <property type="entry name" value="Cullin_homology_sf"/>
</dbReference>
<organism evidence="10 11">
    <name type="scientific">Tolypocladium paradoxum</name>
    <dbReference type="NCBI Taxonomy" id="94208"/>
    <lineage>
        <taxon>Eukaryota</taxon>
        <taxon>Fungi</taxon>
        <taxon>Dikarya</taxon>
        <taxon>Ascomycota</taxon>
        <taxon>Pezizomycotina</taxon>
        <taxon>Sordariomycetes</taxon>
        <taxon>Hypocreomycetidae</taxon>
        <taxon>Hypocreales</taxon>
        <taxon>Ophiocordycipitaceae</taxon>
        <taxon>Tolypocladium</taxon>
    </lineage>
</organism>
<dbReference type="SUPFAM" id="SSF74788">
    <property type="entry name" value="Cullin repeat-like"/>
    <property type="match status" value="1"/>
</dbReference>
<dbReference type="InterPro" id="IPR059120">
    <property type="entry name" value="Cullin-like_AB"/>
</dbReference>
<keyword evidence="3" id="KW-1017">Isopeptide bond</keyword>
<evidence type="ECO:0000256" key="4">
    <source>
        <dbReference type="ARBA" id="ARBA00022723"/>
    </source>
</evidence>
<dbReference type="GO" id="GO:0003824">
    <property type="term" value="F:catalytic activity"/>
    <property type="evidence" value="ECO:0007669"/>
    <property type="project" value="InterPro"/>
</dbReference>
<evidence type="ECO:0000313" key="10">
    <source>
        <dbReference type="EMBL" id="POR30836.1"/>
    </source>
</evidence>
<dbReference type="SMART" id="SM00884">
    <property type="entry name" value="Cullin_Nedd8"/>
    <property type="match status" value="1"/>
</dbReference>
<dbReference type="InterPro" id="IPR001373">
    <property type="entry name" value="Cullin_N"/>
</dbReference>
<dbReference type="Proteomes" id="UP000237481">
    <property type="component" value="Unassembled WGS sequence"/>
</dbReference>
<dbReference type="InterPro" id="IPR036390">
    <property type="entry name" value="WH_DNA-bd_sf"/>
</dbReference>
<dbReference type="GO" id="GO:0006511">
    <property type="term" value="P:ubiquitin-dependent protein catabolic process"/>
    <property type="evidence" value="ECO:0007669"/>
    <property type="project" value="InterPro"/>
</dbReference>
<dbReference type="SUPFAM" id="SSF46785">
    <property type="entry name" value="Winged helix' DNA-binding domain"/>
    <property type="match status" value="1"/>
</dbReference>
<dbReference type="FunFam" id="1.20.1310.10:FF:000001">
    <property type="entry name" value="Cullin 3"/>
    <property type="match status" value="1"/>
</dbReference>
<feature type="region of interest" description="Disordered" evidence="8">
    <location>
        <begin position="1"/>
        <end position="20"/>
    </location>
</feature>
<dbReference type="InterPro" id="IPR016159">
    <property type="entry name" value="Cullin_repeat-like_dom_sf"/>
</dbReference>
<dbReference type="FunFam" id="1.20.1310.10:FF:000061">
    <property type="entry name" value="Related to cullulin 3"/>
    <property type="match status" value="1"/>
</dbReference>
<feature type="compositionally biased region" description="Basic residues" evidence="8">
    <location>
        <begin position="846"/>
        <end position="857"/>
    </location>
</feature>
<evidence type="ECO:0000256" key="8">
    <source>
        <dbReference type="SAM" id="MobiDB-lite"/>
    </source>
</evidence>
<keyword evidence="11" id="KW-1185">Reference proteome</keyword>
<dbReference type="Gene3D" id="1.10.10.10">
    <property type="entry name" value="Winged helix-like DNA-binding domain superfamily/Winged helix DNA-binding domain"/>
    <property type="match status" value="1"/>
</dbReference>
<dbReference type="FunFam" id="1.20.1310.10:FF:000036">
    <property type="entry name" value="SCF ubiquitin ligase subunit CulC, putative"/>
    <property type="match status" value="1"/>
</dbReference>
<dbReference type="InterPro" id="IPR036663">
    <property type="entry name" value="Fumarylacetoacetase_C_sf"/>
</dbReference>
<keyword evidence="5" id="KW-0832">Ubl conjugation</keyword>
<dbReference type="SMART" id="SM00182">
    <property type="entry name" value="CULLIN"/>
    <property type="match status" value="1"/>
</dbReference>
<evidence type="ECO:0000313" key="11">
    <source>
        <dbReference type="Proteomes" id="UP000237481"/>
    </source>
</evidence>
<sequence>MISGRGGAGARGGRIRPPRRFVRPNGEGTDFEDCWHMLEEALRDIHNKSCGRLSFEELYRAAYKIVLRKKGELLYDRVKQFEEQWFAQHVIPKIEVLVTKNLISIGMGQSSSSANERRQTGEKFLKGVRDTWEDHNMSMNMTADILMYLDRGYTQQEPSRVPIFATTIALFRDHILRSCLNENTSQLIIDILISVMLDQINMEREGDVIDRNLIRSCSRMLSCLYETEDENESKTLYLTVFQNRFLVKSNEFYEQECQRLLRDADASTWLRHTQRRLNEEVDRCGTTIELETLPQILKVIERTLISDHLQDFLTMEGSGLKWMVDNDKMEDLFILYKLITRVDENKTALRDILHKRVIELGLEIEKSLKNTDFSAAQGDGEPGADGEKTKSLNPAAQQTAAAIKWVDDVLNLKDKFDRMSNQCFQDDLVVQSALTKSFTNFINMFSRSSEYVSLFIDDNLKRGIRGKTEAEVDVVLEKAIILIRYLQDRDLFQTYYQRHLARRLLHGKSESHDVEKQIVSRMKQELGQQFTSKFEGMFRDLVTSSELTSTYRSHINAVGDGSKTIDLNVSVLTTNYWPQEVMGRHASIGDGSRVACNYPPDVKRLQASFEQFYLTNRNGRKLTWIGSTGSADMRCTFPAIAGKSGALARERRYEINVPTFAMVVLVLFNDLEDSESLSFEEIQAKTGISTQDLMRTLTGIAVAPKSRVLLKEPPTKSVKAGDKFSFNASFQSKAVRIKAPIINAVSKVEGTQERKTTEDKNNQTRAHIIDAAVVRIMKSRKELSHSQLVSEVLGQLSGRFKPEVSLIKKRIEDLIVREYLERPDEEEAPSMYRYVAKSQQVAGLAHRAKPNSPRRRRSSEQPPAPTIGSRGGPTDVARCKRRLRSSHYPIAHPLSQEEALRINTEAFPCRGAESAIRAATMSALRRSMATMAAQTAALKQAGKVVCIGRNYADHIAELQNMKPKQPFFFLKPPSSILLPGEGPCLRPKGVDMHFEVELALVMGKTVRDLGADDEQGAMEAIEAYAVAIDMTARNAQDEAKKKGLPWDIAKGFDTFLPLSGAIPKAAVADPHDAELFLSVNGETRQRGSTGLMIYRVPRILSDISRVMTLHPGDIVLTGTPAGVGPVVPGDVVRAGLRVGGREVDEGRVEVTVEESPSSYVFAET</sequence>
<reference evidence="10 11" key="1">
    <citation type="submission" date="2018-01" db="EMBL/GenBank/DDBJ databases">
        <title>Harnessing the power of phylogenomics to disentangle the directionality and signatures of interkingdom host jumping in the parasitic fungal genus Tolypocladium.</title>
        <authorList>
            <person name="Quandt C.A."/>
            <person name="Patterson W."/>
            <person name="Spatafora J.W."/>
        </authorList>
    </citation>
    <scope>NUCLEOTIDE SEQUENCE [LARGE SCALE GENOMIC DNA]</scope>
    <source>
        <strain evidence="10 11">NRBC 100945</strain>
    </source>
</reference>
<comment type="similarity">
    <text evidence="2">Belongs to the FAH family.</text>
</comment>
<dbReference type="Gene3D" id="3.90.850.10">
    <property type="entry name" value="Fumarylacetoacetase-like, C-terminal domain"/>
    <property type="match status" value="1"/>
</dbReference>
<dbReference type="STRING" id="94208.A0A2S4KKT5"/>
<dbReference type="InterPro" id="IPR011234">
    <property type="entry name" value="Fumarylacetoacetase-like_C"/>
</dbReference>